<keyword evidence="3" id="KW-1185">Reference proteome</keyword>
<feature type="compositionally biased region" description="Basic residues" evidence="1">
    <location>
        <begin position="1"/>
        <end position="30"/>
    </location>
</feature>
<feature type="region of interest" description="Disordered" evidence="1">
    <location>
        <begin position="1"/>
        <end position="33"/>
    </location>
</feature>
<dbReference type="Proteomes" id="UP000824540">
    <property type="component" value="Unassembled WGS sequence"/>
</dbReference>
<organism evidence="2 3">
    <name type="scientific">Albula glossodonta</name>
    <name type="common">roundjaw bonefish</name>
    <dbReference type="NCBI Taxonomy" id="121402"/>
    <lineage>
        <taxon>Eukaryota</taxon>
        <taxon>Metazoa</taxon>
        <taxon>Chordata</taxon>
        <taxon>Craniata</taxon>
        <taxon>Vertebrata</taxon>
        <taxon>Euteleostomi</taxon>
        <taxon>Actinopterygii</taxon>
        <taxon>Neopterygii</taxon>
        <taxon>Teleostei</taxon>
        <taxon>Albuliformes</taxon>
        <taxon>Albulidae</taxon>
        <taxon>Albula</taxon>
    </lineage>
</organism>
<dbReference type="AlphaFoldDB" id="A0A8T2NTE1"/>
<evidence type="ECO:0000256" key="1">
    <source>
        <dbReference type="SAM" id="MobiDB-lite"/>
    </source>
</evidence>
<gene>
    <name evidence="2" type="ORF">JZ751_020065</name>
</gene>
<proteinExistence type="predicted"/>
<accession>A0A8T2NTE1</accession>
<evidence type="ECO:0000313" key="2">
    <source>
        <dbReference type="EMBL" id="KAG9340872.1"/>
    </source>
</evidence>
<evidence type="ECO:0000313" key="3">
    <source>
        <dbReference type="Proteomes" id="UP000824540"/>
    </source>
</evidence>
<name>A0A8T2NTE1_9TELE</name>
<dbReference type="EMBL" id="JAFBMS010000039">
    <property type="protein sequence ID" value="KAG9340872.1"/>
    <property type="molecule type" value="Genomic_DNA"/>
</dbReference>
<protein>
    <submittedName>
        <fullName evidence="2">Uncharacterized protein</fullName>
    </submittedName>
</protein>
<reference evidence="2" key="1">
    <citation type="thesis" date="2021" institute="BYU ScholarsArchive" country="Provo, UT, USA">
        <title>Applications of and Algorithms for Genome Assembly and Genomic Analyses with an Emphasis on Marine Teleosts.</title>
        <authorList>
            <person name="Pickett B.D."/>
        </authorList>
    </citation>
    <scope>NUCLEOTIDE SEQUENCE</scope>
    <source>
        <strain evidence="2">HI-2016</strain>
    </source>
</reference>
<sequence>MRATLRRRRSHTRVVRGHRRTRKTQRRRRGPCAQGSWVTLQCGTIPWDWISMTTKPSKRKTAWAGVCLTRTFTVRDGPPRSPGRIWMSQRNPRMREQRTRRRARSPTEKWSTA</sequence>
<feature type="region of interest" description="Disordered" evidence="1">
    <location>
        <begin position="74"/>
        <end position="113"/>
    </location>
</feature>
<comment type="caution">
    <text evidence="2">The sequence shown here is derived from an EMBL/GenBank/DDBJ whole genome shotgun (WGS) entry which is preliminary data.</text>
</comment>